<dbReference type="AlphaFoldDB" id="A0A0X2NJH2"/>
<feature type="domain" description="FtsK" evidence="5">
    <location>
        <begin position="310"/>
        <end position="504"/>
    </location>
</feature>
<evidence type="ECO:0000256" key="3">
    <source>
        <dbReference type="PROSITE-ProRule" id="PRU00289"/>
    </source>
</evidence>
<dbReference type="PANTHER" id="PTHR22683">
    <property type="entry name" value="SPORULATION PROTEIN RELATED"/>
    <property type="match status" value="1"/>
</dbReference>
<dbReference type="EMBL" id="FAUH01000001">
    <property type="protein sequence ID" value="CUU64900.1"/>
    <property type="molecule type" value="Genomic_DNA"/>
</dbReference>
<evidence type="ECO:0000256" key="2">
    <source>
        <dbReference type="ARBA" id="ARBA00022840"/>
    </source>
</evidence>
<feature type="region of interest" description="Disordered" evidence="4">
    <location>
        <begin position="774"/>
        <end position="799"/>
    </location>
</feature>
<dbReference type="PROSITE" id="PS50901">
    <property type="entry name" value="FTSK"/>
    <property type="match status" value="1"/>
</dbReference>
<dbReference type="InterPro" id="IPR003593">
    <property type="entry name" value="AAA+_ATPase"/>
</dbReference>
<organism evidence="6 7">
    <name type="scientific">Corynebacterium variabile</name>
    <dbReference type="NCBI Taxonomy" id="1727"/>
    <lineage>
        <taxon>Bacteria</taxon>
        <taxon>Bacillati</taxon>
        <taxon>Actinomycetota</taxon>
        <taxon>Actinomycetes</taxon>
        <taxon>Mycobacteriales</taxon>
        <taxon>Corynebacteriaceae</taxon>
        <taxon>Corynebacterium</taxon>
    </lineage>
</organism>
<dbReference type="SMART" id="SM00382">
    <property type="entry name" value="AAA"/>
    <property type="match status" value="3"/>
</dbReference>
<proteinExistence type="predicted"/>
<keyword evidence="7" id="KW-1185">Reference proteome</keyword>
<feature type="binding site" evidence="3">
    <location>
        <begin position="333"/>
        <end position="340"/>
    </location>
    <ligand>
        <name>ATP</name>
        <dbReference type="ChEBI" id="CHEBI:30616"/>
    </ligand>
</feature>
<accession>A0A0X2NJH2</accession>
<protein>
    <submittedName>
        <fullName evidence="6">DNA segregation ATPase FtsK/SpoIIIE and related proteins</fullName>
    </submittedName>
</protein>
<dbReference type="Proteomes" id="UP000182498">
    <property type="component" value="Unassembled WGS sequence"/>
</dbReference>
<dbReference type="SUPFAM" id="SSF52540">
    <property type="entry name" value="P-loop containing nucleoside triphosphate hydrolases"/>
    <property type="match status" value="2"/>
</dbReference>
<dbReference type="GO" id="GO:0005524">
    <property type="term" value="F:ATP binding"/>
    <property type="evidence" value="ECO:0007669"/>
    <property type="project" value="UniProtKB-UniRule"/>
</dbReference>
<dbReference type="PANTHER" id="PTHR22683:SF1">
    <property type="entry name" value="TYPE VII SECRETION SYSTEM PROTEIN ESSC"/>
    <property type="match status" value="1"/>
</dbReference>
<keyword evidence="1 3" id="KW-0547">Nucleotide-binding</keyword>
<name>A0A0X2NJH2_9CORY</name>
<dbReference type="Pfam" id="PF01580">
    <property type="entry name" value="FtsK_SpoIIIE"/>
    <property type="match status" value="2"/>
</dbReference>
<dbReference type="InterPro" id="IPR050206">
    <property type="entry name" value="FtsK/SpoIIIE/SftA"/>
</dbReference>
<dbReference type="RefSeq" id="WP_073883350.1">
    <property type="nucleotide sequence ID" value="NZ_JAKEAC010000003.1"/>
</dbReference>
<keyword evidence="2 3" id="KW-0067">ATP-binding</keyword>
<dbReference type="Gene3D" id="3.40.50.300">
    <property type="entry name" value="P-loop containing nucleotide triphosphate hydrolases"/>
    <property type="match status" value="3"/>
</dbReference>
<evidence type="ECO:0000313" key="6">
    <source>
        <dbReference type="EMBL" id="CUU64900.1"/>
    </source>
</evidence>
<gene>
    <name evidence="6" type="ORF">CVAR292_00205</name>
</gene>
<reference evidence="7" key="1">
    <citation type="submission" date="2015-11" db="EMBL/GenBank/DDBJ databases">
        <authorList>
            <person name="Dugat-Bony E."/>
        </authorList>
    </citation>
    <scope>NUCLEOTIDE SEQUENCE [LARGE SCALE GENOMIC DNA]</scope>
    <source>
        <strain evidence="7">Mu292</strain>
    </source>
</reference>
<dbReference type="InterPro" id="IPR027417">
    <property type="entry name" value="P-loop_NTPase"/>
</dbReference>
<evidence type="ECO:0000256" key="4">
    <source>
        <dbReference type="SAM" id="MobiDB-lite"/>
    </source>
</evidence>
<dbReference type="InterPro" id="IPR002543">
    <property type="entry name" value="FtsK_dom"/>
</dbReference>
<dbReference type="GO" id="GO:0003677">
    <property type="term" value="F:DNA binding"/>
    <property type="evidence" value="ECO:0007669"/>
    <property type="project" value="InterPro"/>
</dbReference>
<evidence type="ECO:0000313" key="7">
    <source>
        <dbReference type="Proteomes" id="UP000182498"/>
    </source>
</evidence>
<sequence length="1073" mass="114731">MPAVMLVAVLGMVAAMMLSGMARSPMTFIFPLMMVGSMVMMFQPGGQDVDEIRRSYHRHLDALTDGVRRARNTQREDTERRHPHPQALWTRAVEGVDGQDVEPGVVRLGTAVQAPDDPLDIPVDVPPEDLEPVCAMSLRDLATRHATLDAPVAVDLREFPVVAVTGPGASDQVRAMQGALVLQDPGVVGIDGPHDRWLPHDGALRISFRYSAEVESPAPQAAAPARCTVVADPDDAAEETARTRGLLLHSDGEVLSAWTVDGWRPFATADRLSDVELAALCRARCTRRSETSLLDLPGGDLRAPIGRAGQSPVYLDIRESAKGGIGPHGLCIGATGSGKSELLKAVVTSFAHHHSAGELNFVLVDFKGGAAFAGLERLPHTAAVITNLSDEAVLVDRMQDALLGEMHRRQETLRAAGLSIATEYNRRHPGEMPSLFIVVDEFSELLHARPEFADVFAAVGRLGRSLGLHLLLASQRLEEGRLRGLESHLSYRIALRTFSAAESRALIGSTAAHDLPATPGAAILAEAGGAGQVRFQSAYVSGPEVPADRRIIRELGVEPEATGTTMDLVVDRLAGPNLRPIWLDPLPTELPASRLLGDHATGESTPLCVPVALEDLPFDGEQRRLDIDLRRRHWAVVGSPGTGKTTLLRTLTVGLALTSPSVAVYVLDPGGSLASLARLPQVAAVVGADRVDRLLDELEQDAPAGVAHRVLLIDGVDALGESDRRLATLVAGGLERGVHVVVTALRWTFRPSLRDLLTGTVELKMTPTDSTFRDAQRSLPDVPGRGVSPAGRHIQTARSDEEAVEHARRVSLARNEPDLHMKLLPEQVSYSAAGVAEPGKVILGVGGPTLGAVTWDPASSPHLTVVGQARSGVTTTLRTLIAGLTDPVAWEQGSVELLVADGRRGLLGVPGYRSPASFTEELTRWEGVLRERIPDDVTSLSPQMLRDRSWWTGPDLVVVVDDLDHSTDLTAALDILVPLLPHAADIGLHLVTARRSAVMGRSTYTPLLQGVRDSTAWVLLSAPREDGPVAGQVLRPTAPGRGVLVVGDAVELQVAVVDEPTEVETEDTTGEKQ</sequence>
<evidence type="ECO:0000259" key="5">
    <source>
        <dbReference type="PROSITE" id="PS50901"/>
    </source>
</evidence>
<evidence type="ECO:0000256" key="1">
    <source>
        <dbReference type="ARBA" id="ARBA00022741"/>
    </source>
</evidence>